<dbReference type="Proteomes" id="UP000460221">
    <property type="component" value="Unassembled WGS sequence"/>
</dbReference>
<name>A0A7K1FNH5_9ACTN</name>
<evidence type="ECO:0000259" key="2">
    <source>
        <dbReference type="Pfam" id="PF19348"/>
    </source>
</evidence>
<dbReference type="SUPFAM" id="SSF103642">
    <property type="entry name" value="Sec-C motif"/>
    <property type="match status" value="1"/>
</dbReference>
<evidence type="ECO:0000256" key="1">
    <source>
        <dbReference type="SAM" id="MobiDB-lite"/>
    </source>
</evidence>
<organism evidence="3 4">
    <name type="scientific">Nakamurella alba</name>
    <dbReference type="NCBI Taxonomy" id="2665158"/>
    <lineage>
        <taxon>Bacteria</taxon>
        <taxon>Bacillati</taxon>
        <taxon>Actinomycetota</taxon>
        <taxon>Actinomycetes</taxon>
        <taxon>Nakamurellales</taxon>
        <taxon>Nakamurellaceae</taxon>
        <taxon>Nakamurella</taxon>
    </lineage>
</organism>
<protein>
    <recommendedName>
        <fullName evidence="2">DUF5926 domain-containing protein</fullName>
    </recommendedName>
</protein>
<dbReference type="Pfam" id="PF02810">
    <property type="entry name" value="SEC-C"/>
    <property type="match status" value="1"/>
</dbReference>
<feature type="domain" description="DUF5926" evidence="2">
    <location>
        <begin position="78"/>
        <end position="341"/>
    </location>
</feature>
<proteinExistence type="predicted"/>
<dbReference type="AlphaFoldDB" id="A0A7K1FNH5"/>
<reference evidence="3 4" key="1">
    <citation type="submission" date="2019-11" db="EMBL/GenBank/DDBJ databases">
        <authorList>
            <person name="Jiang L.-Q."/>
        </authorList>
    </citation>
    <scope>NUCLEOTIDE SEQUENCE [LARGE SCALE GENOMIC DNA]</scope>
    <source>
        <strain evidence="3 4">YIM 132087</strain>
    </source>
</reference>
<evidence type="ECO:0000313" key="4">
    <source>
        <dbReference type="Proteomes" id="UP000460221"/>
    </source>
</evidence>
<comment type="caution">
    <text evidence="3">The sequence shown here is derived from an EMBL/GenBank/DDBJ whole genome shotgun (WGS) entry which is preliminary data.</text>
</comment>
<gene>
    <name evidence="3" type="ORF">GIS00_16985</name>
</gene>
<dbReference type="Gene3D" id="3.10.450.50">
    <property type="match status" value="1"/>
</dbReference>
<sequence length="341" mass="36475">MPPYGTGLRGRYEASGGHREVGYRCRVSKKSSTRSARATAPEGEAAVNPRSPCPCGSGRRYKACHGSADAAELIVVRPYEGLAGETELIALREFVPSATVPLELKDAGEDSPTVTLATVLPGAAAALTRADGSILLGLQVQTHSGDLARDLGAALEWALQAGPSQVLPVTGRATAGPRFGDLVVDAPFDVTVYEDFSWWLEEEPEQGGEVALSLERANAAIMPTARVAEQPGAYWVDAGEKAHLRWVRPEDETPLMAALARLSAAGELDLGEGSRYVGSFRAHGRLVPVWDLDRDAHASEWDTPALAFAGRLEKALAVEAPLTDDERRARDGILTRQFTLR</sequence>
<dbReference type="InterPro" id="IPR004027">
    <property type="entry name" value="SEC_C_motif"/>
</dbReference>
<feature type="region of interest" description="Disordered" evidence="1">
    <location>
        <begin position="25"/>
        <end position="52"/>
    </location>
</feature>
<dbReference type="InterPro" id="IPR045970">
    <property type="entry name" value="DUF5926"/>
</dbReference>
<dbReference type="EMBL" id="WLYK01000006">
    <property type="protein sequence ID" value="MTD15630.1"/>
    <property type="molecule type" value="Genomic_DNA"/>
</dbReference>
<dbReference type="Pfam" id="PF19348">
    <property type="entry name" value="DUF5926"/>
    <property type="match status" value="1"/>
</dbReference>
<evidence type="ECO:0000313" key="3">
    <source>
        <dbReference type="EMBL" id="MTD15630.1"/>
    </source>
</evidence>
<keyword evidence="4" id="KW-1185">Reference proteome</keyword>
<accession>A0A7K1FNH5</accession>